<sequence length="149" mass="16644">MNLSKKSRYGITALIDLAVYAKDQCVQLSSIAERNNISVKYLEQIFSSLRKAGLVRSVKGPQGGYLLAKRPESITVADVIHALDGSYLLEDERSVVSGTDEKGISTAIQKLLIDQMNDQTDRLLKQLTLRNLVDSSMEYSQVGHEMYYI</sequence>
<dbReference type="AlphaFoldDB" id="A0A174GFB0"/>
<dbReference type="InterPro" id="IPR000944">
    <property type="entry name" value="Tscrpt_reg_Rrf2"/>
</dbReference>
<dbReference type="Proteomes" id="UP000095390">
    <property type="component" value="Unassembled WGS sequence"/>
</dbReference>
<evidence type="ECO:0000313" key="9">
    <source>
        <dbReference type="Proteomes" id="UP000283700"/>
    </source>
</evidence>
<dbReference type="Proteomes" id="UP000283497">
    <property type="component" value="Unassembled WGS sequence"/>
</dbReference>
<accession>A0A174GFB0</accession>
<dbReference type="InterPro" id="IPR036388">
    <property type="entry name" value="WH-like_DNA-bd_sf"/>
</dbReference>
<dbReference type="EMBL" id="QRQO01000059">
    <property type="protein sequence ID" value="RHN08548.1"/>
    <property type="molecule type" value="Genomic_DNA"/>
</dbReference>
<proteinExistence type="predicted"/>
<protein>
    <submittedName>
        <fullName evidence="2">HTH-type transcriptional regulator iscR</fullName>
    </submittedName>
    <submittedName>
        <fullName evidence="3">Rrf2 family transcriptional regulator</fullName>
    </submittedName>
</protein>
<dbReference type="Proteomes" id="UP000286561">
    <property type="component" value="Unassembled WGS sequence"/>
</dbReference>
<dbReference type="PROSITE" id="PS51197">
    <property type="entry name" value="HTH_RRF2_2"/>
    <property type="match status" value="1"/>
</dbReference>
<evidence type="ECO:0000313" key="1">
    <source>
        <dbReference type="EMBL" id="CUN00802.1"/>
    </source>
</evidence>
<evidence type="ECO:0000313" key="4">
    <source>
        <dbReference type="EMBL" id="RHK35633.1"/>
    </source>
</evidence>
<dbReference type="InterPro" id="IPR030489">
    <property type="entry name" value="TR_Rrf2-type_CS"/>
</dbReference>
<dbReference type="Proteomes" id="UP000095679">
    <property type="component" value="Unassembled WGS sequence"/>
</dbReference>
<dbReference type="EMBL" id="QSEP01000061">
    <property type="protein sequence ID" value="RGZ81795.1"/>
    <property type="molecule type" value="Genomic_DNA"/>
</dbReference>
<evidence type="ECO:0000313" key="8">
    <source>
        <dbReference type="Proteomes" id="UP000283497"/>
    </source>
</evidence>
<evidence type="ECO:0000313" key="10">
    <source>
        <dbReference type="Proteomes" id="UP000286561"/>
    </source>
</evidence>
<dbReference type="PANTHER" id="PTHR33221">
    <property type="entry name" value="WINGED HELIX-TURN-HELIX TRANSCRIPTIONAL REGULATOR, RRF2 FAMILY"/>
    <property type="match status" value="1"/>
</dbReference>
<reference evidence="8 9" key="2">
    <citation type="submission" date="2018-08" db="EMBL/GenBank/DDBJ databases">
        <title>A genome reference for cultivated species of the human gut microbiota.</title>
        <authorList>
            <person name="Zou Y."/>
            <person name="Xue W."/>
            <person name="Luo G."/>
        </authorList>
    </citation>
    <scope>NUCLEOTIDE SEQUENCE [LARGE SCALE GENOMIC DNA]</scope>
    <source>
        <strain evidence="5 9">AF31-17AC</strain>
        <strain evidence="4 8">AF45-14BH</strain>
        <strain evidence="3 10">AM48-23BH</strain>
    </source>
</reference>
<dbReference type="InterPro" id="IPR036390">
    <property type="entry name" value="WH_DNA-bd_sf"/>
</dbReference>
<dbReference type="OrthoDB" id="9808360at2"/>
<dbReference type="NCBIfam" id="TIGR00738">
    <property type="entry name" value="rrf2_super"/>
    <property type="match status" value="1"/>
</dbReference>
<dbReference type="PROSITE" id="PS01332">
    <property type="entry name" value="HTH_RRF2_1"/>
    <property type="match status" value="1"/>
</dbReference>
<evidence type="ECO:0000313" key="7">
    <source>
        <dbReference type="Proteomes" id="UP000095679"/>
    </source>
</evidence>
<dbReference type="RefSeq" id="WP_005351657.1">
    <property type="nucleotide sequence ID" value="NZ_BLYK01000031.1"/>
</dbReference>
<evidence type="ECO:0000313" key="2">
    <source>
        <dbReference type="EMBL" id="CUO60611.1"/>
    </source>
</evidence>
<dbReference type="GO" id="GO:0005829">
    <property type="term" value="C:cytosol"/>
    <property type="evidence" value="ECO:0007669"/>
    <property type="project" value="TreeGrafter"/>
</dbReference>
<evidence type="ECO:0000313" key="3">
    <source>
        <dbReference type="EMBL" id="RGZ81795.1"/>
    </source>
</evidence>
<reference evidence="6 7" key="1">
    <citation type="submission" date="2015-09" db="EMBL/GenBank/DDBJ databases">
        <authorList>
            <consortium name="Pathogen Informatics"/>
        </authorList>
    </citation>
    <scope>NUCLEOTIDE SEQUENCE [LARGE SCALE GENOMIC DNA]</scope>
    <source>
        <strain evidence="2 7">2789STDY5834835</strain>
        <strain evidence="1 6">2789STDY5834966</strain>
    </source>
</reference>
<dbReference type="GO" id="GO:0003700">
    <property type="term" value="F:DNA-binding transcription factor activity"/>
    <property type="evidence" value="ECO:0007669"/>
    <property type="project" value="TreeGrafter"/>
</dbReference>
<evidence type="ECO:0000313" key="6">
    <source>
        <dbReference type="Proteomes" id="UP000095390"/>
    </source>
</evidence>
<dbReference type="EMBL" id="CYYC01000017">
    <property type="protein sequence ID" value="CUN00802.1"/>
    <property type="molecule type" value="Genomic_DNA"/>
</dbReference>
<dbReference type="SUPFAM" id="SSF46785">
    <property type="entry name" value="Winged helix' DNA-binding domain"/>
    <property type="match status" value="1"/>
</dbReference>
<gene>
    <name evidence="2" type="primary">iscR_2</name>
    <name evidence="1" type="synonym">iscR_1</name>
    <name evidence="4" type="ORF">DW068_13385</name>
    <name evidence="3" type="ORF">DW972_09795</name>
    <name evidence="5" type="ORF">DWZ29_14545</name>
    <name evidence="2" type="ORF">ERS852450_02072</name>
    <name evidence="1" type="ORF">ERS852578_01618</name>
</gene>
<dbReference type="Proteomes" id="UP000283700">
    <property type="component" value="Unassembled WGS sequence"/>
</dbReference>
<dbReference type="EMBL" id="QRNJ01000062">
    <property type="protein sequence ID" value="RHK35633.1"/>
    <property type="molecule type" value="Genomic_DNA"/>
</dbReference>
<dbReference type="PANTHER" id="PTHR33221:SF15">
    <property type="entry name" value="HTH-TYPE TRANSCRIPTIONAL REGULATOR YWGB-RELATED"/>
    <property type="match status" value="1"/>
</dbReference>
<organism evidence="2 7">
    <name type="scientific">Anaerobutyricum hallii</name>
    <dbReference type="NCBI Taxonomy" id="39488"/>
    <lineage>
        <taxon>Bacteria</taxon>
        <taxon>Bacillati</taxon>
        <taxon>Bacillota</taxon>
        <taxon>Clostridia</taxon>
        <taxon>Lachnospirales</taxon>
        <taxon>Lachnospiraceae</taxon>
        <taxon>Anaerobutyricum</taxon>
    </lineage>
</organism>
<dbReference type="Pfam" id="PF02082">
    <property type="entry name" value="Rrf2"/>
    <property type="match status" value="1"/>
</dbReference>
<dbReference type="Gene3D" id="1.10.10.10">
    <property type="entry name" value="Winged helix-like DNA-binding domain superfamily/Winged helix DNA-binding domain"/>
    <property type="match status" value="1"/>
</dbReference>
<dbReference type="EMBL" id="CYZL01000018">
    <property type="protein sequence ID" value="CUO60611.1"/>
    <property type="molecule type" value="Genomic_DNA"/>
</dbReference>
<evidence type="ECO:0000313" key="5">
    <source>
        <dbReference type="EMBL" id="RHN08548.1"/>
    </source>
</evidence>
<name>A0A174GFB0_9FIRM</name>
<dbReference type="GeneID" id="75049437"/>